<gene>
    <name evidence="1" type="ORF">L21TH_1791</name>
</gene>
<dbReference type="Proteomes" id="UP000013378">
    <property type="component" value="Unassembled WGS sequence"/>
</dbReference>
<reference evidence="1 2" key="1">
    <citation type="journal article" date="2015" name="Geomicrobiol. J.">
        <title>Caldisalinibacter kiritimatiensis gen. nov., sp. nov., a moderately thermohalophilic thiosulfate-reducing bacterium from a hypersaline microbial mat.</title>
        <authorList>
            <person name="Ben Hania W."/>
            <person name="Joseph M."/>
            <person name="Fiebig A."/>
            <person name="Bunk B."/>
            <person name="Klenk H.-P."/>
            <person name="Fardeau M.-L."/>
            <person name="Spring S."/>
        </authorList>
    </citation>
    <scope>NUCLEOTIDE SEQUENCE [LARGE SCALE GENOMIC DNA]</scope>
    <source>
        <strain evidence="1 2">L21-TH-D2</strain>
    </source>
</reference>
<keyword evidence="2" id="KW-1185">Reference proteome</keyword>
<comment type="caution">
    <text evidence="1">The sequence shown here is derived from an EMBL/GenBank/DDBJ whole genome shotgun (WGS) entry which is preliminary data.</text>
</comment>
<dbReference type="InterPro" id="IPR024523">
    <property type="entry name" value="DUF3793"/>
</dbReference>
<dbReference type="eggNOG" id="ENOG50331N7">
    <property type="taxonomic scope" value="Bacteria"/>
</dbReference>
<dbReference type="AlphaFoldDB" id="R1CCW9"/>
<proteinExistence type="predicted"/>
<sequence length="202" mass="23729">MSIACLYADCLKSYDKYRKLNILMRLGPTIFGVKPMHIFCFHKKFKFINKILKDIELFFKDSSVIRYRIVHSNNHSIKIVVYNLKAFKRLLSRKNVINFLKTKGYIITMNTEYYINQLESKLIYNNLPPEFGIFFGYPLKDVIGFIGHPSLKHIKTTAWKVYGNPKLSDEVLAKFKESELRMLEMCQTLPFKKVVLSIRAIS</sequence>
<dbReference type="RefSeq" id="WP_006314486.1">
    <property type="nucleotide sequence ID" value="NZ_ARZA01000203.1"/>
</dbReference>
<dbReference type="STRING" id="1304284.L21TH_1791"/>
<organism evidence="1 2">
    <name type="scientific">Caldisalinibacter kiritimatiensis</name>
    <dbReference type="NCBI Taxonomy" id="1304284"/>
    <lineage>
        <taxon>Bacteria</taxon>
        <taxon>Bacillati</taxon>
        <taxon>Bacillota</taxon>
        <taxon>Tissierellia</taxon>
        <taxon>Tissierellales</taxon>
        <taxon>Thermohalobacteraceae</taxon>
        <taxon>Caldisalinibacter</taxon>
    </lineage>
</organism>
<dbReference type="EMBL" id="ARZA01000203">
    <property type="protein sequence ID" value="EOD00140.1"/>
    <property type="molecule type" value="Genomic_DNA"/>
</dbReference>
<evidence type="ECO:0000313" key="2">
    <source>
        <dbReference type="Proteomes" id="UP000013378"/>
    </source>
</evidence>
<protein>
    <recommendedName>
        <fullName evidence="3">DUF3793 domain-containing protein</fullName>
    </recommendedName>
</protein>
<dbReference type="OrthoDB" id="5393676at2"/>
<dbReference type="PATRIC" id="fig|1304284.3.peg.1758"/>
<accession>R1CCW9</accession>
<evidence type="ECO:0000313" key="1">
    <source>
        <dbReference type="EMBL" id="EOD00140.1"/>
    </source>
</evidence>
<dbReference type="Pfam" id="PF12672">
    <property type="entry name" value="DUF3793"/>
    <property type="match status" value="1"/>
</dbReference>
<name>R1CCW9_9FIRM</name>
<evidence type="ECO:0008006" key="3">
    <source>
        <dbReference type="Google" id="ProtNLM"/>
    </source>
</evidence>